<dbReference type="PROSITE" id="PS50096">
    <property type="entry name" value="IQ"/>
    <property type="match status" value="1"/>
</dbReference>
<dbReference type="GO" id="GO:0005516">
    <property type="term" value="F:calmodulin binding"/>
    <property type="evidence" value="ECO:0007669"/>
    <property type="project" value="UniProtKB-KW"/>
</dbReference>
<sequence length="273" mass="31747">MGGCGWFERCVGFRSKKASRHKKVKPKQDSKIANCRDASVRETSFRAGSTRVIGRSTGTREFAATRIQTAYRSYRARKLLRCMKGTSKFQVLSNADALTQQSSSALDIIHCWSKIQMEIRTRRHWMVAEGRIKQKKRENQGKTESKLHELEVEWTTGPETLEEVISRIQHREEATYKRERAMAYAFNHYWRPSSNQYFGQAYYDLSKDSWGWSWKERWIAVCPWEARVIARPKQKNKTSKKPKNGAPKQVVAVKPKKGYGKGTIKGTYGNYWH</sequence>
<dbReference type="EMBL" id="PKPP01016912">
    <property type="protein sequence ID" value="PWA37336.1"/>
    <property type="molecule type" value="Genomic_DNA"/>
</dbReference>
<proteinExistence type="inferred from homology"/>
<evidence type="ECO:0000256" key="3">
    <source>
        <dbReference type="SAM" id="MobiDB-lite"/>
    </source>
</evidence>
<evidence type="ECO:0000313" key="4">
    <source>
        <dbReference type="EMBL" id="PWA37336.1"/>
    </source>
</evidence>
<accession>A0A2U1KKM4</accession>
<dbReference type="CDD" id="cd23767">
    <property type="entry name" value="IQCD"/>
    <property type="match status" value="1"/>
</dbReference>
<keyword evidence="1" id="KW-0112">Calmodulin-binding</keyword>
<evidence type="ECO:0000256" key="2">
    <source>
        <dbReference type="ARBA" id="ARBA00024341"/>
    </source>
</evidence>
<protein>
    <submittedName>
        <fullName evidence="4">IQ motif, EF-hand binding site</fullName>
    </submittedName>
</protein>
<dbReference type="PANTHER" id="PTHR32295">
    <property type="entry name" value="IQ-DOMAIN 5-RELATED"/>
    <property type="match status" value="1"/>
</dbReference>
<keyword evidence="5" id="KW-1185">Reference proteome</keyword>
<dbReference type="STRING" id="35608.A0A2U1KKM4"/>
<organism evidence="4 5">
    <name type="scientific">Artemisia annua</name>
    <name type="common">Sweet wormwood</name>
    <dbReference type="NCBI Taxonomy" id="35608"/>
    <lineage>
        <taxon>Eukaryota</taxon>
        <taxon>Viridiplantae</taxon>
        <taxon>Streptophyta</taxon>
        <taxon>Embryophyta</taxon>
        <taxon>Tracheophyta</taxon>
        <taxon>Spermatophyta</taxon>
        <taxon>Magnoliopsida</taxon>
        <taxon>eudicotyledons</taxon>
        <taxon>Gunneridae</taxon>
        <taxon>Pentapetalae</taxon>
        <taxon>asterids</taxon>
        <taxon>campanulids</taxon>
        <taxon>Asterales</taxon>
        <taxon>Asteraceae</taxon>
        <taxon>Asteroideae</taxon>
        <taxon>Anthemideae</taxon>
        <taxon>Artemisiinae</taxon>
        <taxon>Artemisia</taxon>
    </lineage>
</organism>
<feature type="compositionally biased region" description="Basic residues" evidence="3">
    <location>
        <begin position="232"/>
        <end position="243"/>
    </location>
</feature>
<evidence type="ECO:0000313" key="5">
    <source>
        <dbReference type="Proteomes" id="UP000245207"/>
    </source>
</evidence>
<reference evidence="4 5" key="1">
    <citation type="journal article" date="2018" name="Mol. Plant">
        <title>The genome of Artemisia annua provides insight into the evolution of Asteraceae family and artemisinin biosynthesis.</title>
        <authorList>
            <person name="Shen Q."/>
            <person name="Zhang L."/>
            <person name="Liao Z."/>
            <person name="Wang S."/>
            <person name="Yan T."/>
            <person name="Shi P."/>
            <person name="Liu M."/>
            <person name="Fu X."/>
            <person name="Pan Q."/>
            <person name="Wang Y."/>
            <person name="Lv Z."/>
            <person name="Lu X."/>
            <person name="Zhang F."/>
            <person name="Jiang W."/>
            <person name="Ma Y."/>
            <person name="Chen M."/>
            <person name="Hao X."/>
            <person name="Li L."/>
            <person name="Tang Y."/>
            <person name="Lv G."/>
            <person name="Zhou Y."/>
            <person name="Sun X."/>
            <person name="Brodelius P.E."/>
            <person name="Rose J.K.C."/>
            <person name="Tang K."/>
        </authorList>
    </citation>
    <scope>NUCLEOTIDE SEQUENCE [LARGE SCALE GENOMIC DNA]</scope>
    <source>
        <strain evidence="5">cv. Huhao1</strain>
        <tissue evidence="4">Leaf</tissue>
    </source>
</reference>
<feature type="compositionally biased region" description="Low complexity" evidence="3">
    <location>
        <begin position="244"/>
        <end position="253"/>
    </location>
</feature>
<comment type="similarity">
    <text evidence="2">Belongs to the IQD family.</text>
</comment>
<dbReference type="PANTHER" id="PTHR32295:SF134">
    <property type="entry name" value="PROTEIN IQ-DOMAIN 10"/>
    <property type="match status" value="1"/>
</dbReference>
<dbReference type="Proteomes" id="UP000245207">
    <property type="component" value="Unassembled WGS sequence"/>
</dbReference>
<gene>
    <name evidence="4" type="ORF">CTI12_AA591560</name>
</gene>
<dbReference type="AlphaFoldDB" id="A0A2U1KKM4"/>
<evidence type="ECO:0000256" key="1">
    <source>
        <dbReference type="ARBA" id="ARBA00022860"/>
    </source>
</evidence>
<feature type="region of interest" description="Disordered" evidence="3">
    <location>
        <begin position="232"/>
        <end position="254"/>
    </location>
</feature>
<dbReference type="OrthoDB" id="1923765at2759"/>
<comment type="caution">
    <text evidence="4">The sequence shown here is derived from an EMBL/GenBank/DDBJ whole genome shotgun (WGS) entry which is preliminary data.</text>
</comment>
<name>A0A2U1KKM4_ARTAN</name>